<feature type="signal peptide" evidence="1">
    <location>
        <begin position="1"/>
        <end position="27"/>
    </location>
</feature>
<organism evidence="2 3">
    <name type="scientific">Ceratodon purpureus</name>
    <name type="common">Fire moss</name>
    <name type="synonym">Dicranum purpureum</name>
    <dbReference type="NCBI Taxonomy" id="3225"/>
    <lineage>
        <taxon>Eukaryota</taxon>
        <taxon>Viridiplantae</taxon>
        <taxon>Streptophyta</taxon>
        <taxon>Embryophyta</taxon>
        <taxon>Bryophyta</taxon>
        <taxon>Bryophytina</taxon>
        <taxon>Bryopsida</taxon>
        <taxon>Dicranidae</taxon>
        <taxon>Pseudoditrichales</taxon>
        <taxon>Ditrichaceae</taxon>
        <taxon>Ceratodon</taxon>
    </lineage>
</organism>
<feature type="chain" id="PRO_5035855724" description="Secreted protein" evidence="1">
    <location>
        <begin position="28"/>
        <end position="51"/>
    </location>
</feature>
<keyword evidence="1" id="KW-0732">Signal</keyword>
<proteinExistence type="predicted"/>
<evidence type="ECO:0000256" key="1">
    <source>
        <dbReference type="SAM" id="SignalP"/>
    </source>
</evidence>
<gene>
    <name evidence="2" type="ORF">KC19_11G162000</name>
</gene>
<sequence>MWRPRGARVRSLMFCAFFACCSWHFQGRVLHDCICSCEHATSSADSRLIVH</sequence>
<dbReference type="AlphaFoldDB" id="A0A8T0GHU1"/>
<accession>A0A8T0GHU1</accession>
<dbReference type="EMBL" id="CM026432">
    <property type="protein sequence ID" value="KAG0557854.1"/>
    <property type="molecule type" value="Genomic_DNA"/>
</dbReference>
<comment type="caution">
    <text evidence="2">The sequence shown here is derived from an EMBL/GenBank/DDBJ whole genome shotgun (WGS) entry which is preliminary data.</text>
</comment>
<evidence type="ECO:0000313" key="2">
    <source>
        <dbReference type="EMBL" id="KAG0557854.1"/>
    </source>
</evidence>
<dbReference type="Proteomes" id="UP000822688">
    <property type="component" value="Chromosome 11"/>
</dbReference>
<protein>
    <recommendedName>
        <fullName evidence="4">Secreted protein</fullName>
    </recommendedName>
</protein>
<evidence type="ECO:0000313" key="3">
    <source>
        <dbReference type="Proteomes" id="UP000822688"/>
    </source>
</evidence>
<evidence type="ECO:0008006" key="4">
    <source>
        <dbReference type="Google" id="ProtNLM"/>
    </source>
</evidence>
<name>A0A8T0GHU1_CERPU</name>
<reference evidence="2 3" key="1">
    <citation type="submission" date="2020-06" db="EMBL/GenBank/DDBJ databases">
        <title>WGS assembly of Ceratodon purpureus strain R40.</title>
        <authorList>
            <person name="Carey S.B."/>
            <person name="Jenkins J."/>
            <person name="Shu S."/>
            <person name="Lovell J.T."/>
            <person name="Sreedasyam A."/>
            <person name="Maumus F."/>
            <person name="Tiley G.P."/>
            <person name="Fernandez-Pozo N."/>
            <person name="Barry K."/>
            <person name="Chen C."/>
            <person name="Wang M."/>
            <person name="Lipzen A."/>
            <person name="Daum C."/>
            <person name="Saski C.A."/>
            <person name="Payton A.C."/>
            <person name="Mcbreen J.C."/>
            <person name="Conrad R.E."/>
            <person name="Kollar L.M."/>
            <person name="Olsson S."/>
            <person name="Huttunen S."/>
            <person name="Landis J.B."/>
            <person name="Wickett N.J."/>
            <person name="Johnson M.G."/>
            <person name="Rensing S.A."/>
            <person name="Grimwood J."/>
            <person name="Schmutz J."/>
            <person name="Mcdaniel S.F."/>
        </authorList>
    </citation>
    <scope>NUCLEOTIDE SEQUENCE [LARGE SCALE GENOMIC DNA]</scope>
    <source>
        <strain evidence="2 3">R40</strain>
    </source>
</reference>
<keyword evidence="3" id="KW-1185">Reference proteome</keyword>